<dbReference type="InterPro" id="IPR050481">
    <property type="entry name" value="UDP-glycosyltransf_plant"/>
</dbReference>
<evidence type="ECO:0000256" key="4">
    <source>
        <dbReference type="RuleBase" id="RU362057"/>
    </source>
</evidence>
<reference evidence="6" key="1">
    <citation type="submission" date="2020-07" db="EMBL/GenBank/DDBJ databases">
        <title>Genome sequence and genetic diversity analysis of an under-domesticated orphan crop, white fonio (Digitaria exilis).</title>
        <authorList>
            <person name="Bennetzen J.L."/>
            <person name="Chen S."/>
            <person name="Ma X."/>
            <person name="Wang X."/>
            <person name="Yssel A.E.J."/>
            <person name="Chaluvadi S.R."/>
            <person name="Johnson M."/>
            <person name="Gangashetty P."/>
            <person name="Hamidou F."/>
            <person name="Sanogo M.D."/>
            <person name="Zwaenepoel A."/>
            <person name="Wallace J."/>
            <person name="Van De Peer Y."/>
            <person name="Van Deynze A."/>
        </authorList>
    </citation>
    <scope>NUCLEOTIDE SEQUENCE</scope>
    <source>
        <tissue evidence="6">Leaves</tissue>
    </source>
</reference>
<evidence type="ECO:0000313" key="7">
    <source>
        <dbReference type="Proteomes" id="UP000636709"/>
    </source>
</evidence>
<keyword evidence="3" id="KW-0328">Glycosyltransferase</keyword>
<feature type="region of interest" description="Disordered" evidence="5">
    <location>
        <begin position="226"/>
        <end position="248"/>
    </location>
</feature>
<dbReference type="Proteomes" id="UP000636709">
    <property type="component" value="Unassembled WGS sequence"/>
</dbReference>
<proteinExistence type="inferred from homology"/>
<dbReference type="GO" id="GO:0035251">
    <property type="term" value="F:UDP-glucosyltransferase activity"/>
    <property type="evidence" value="ECO:0007669"/>
    <property type="project" value="InterPro"/>
</dbReference>
<dbReference type="FunFam" id="3.40.50.2000:FF:000037">
    <property type="entry name" value="Glycosyltransferase"/>
    <property type="match status" value="1"/>
</dbReference>
<protein>
    <recommendedName>
        <fullName evidence="4">Glycosyltransferase</fullName>
        <ecNumber evidence="4">2.4.1.-</ecNumber>
    </recommendedName>
</protein>
<organism evidence="6 7">
    <name type="scientific">Digitaria exilis</name>
    <dbReference type="NCBI Taxonomy" id="1010633"/>
    <lineage>
        <taxon>Eukaryota</taxon>
        <taxon>Viridiplantae</taxon>
        <taxon>Streptophyta</taxon>
        <taxon>Embryophyta</taxon>
        <taxon>Tracheophyta</taxon>
        <taxon>Spermatophyta</taxon>
        <taxon>Magnoliopsida</taxon>
        <taxon>Liliopsida</taxon>
        <taxon>Poales</taxon>
        <taxon>Poaceae</taxon>
        <taxon>PACMAD clade</taxon>
        <taxon>Panicoideae</taxon>
        <taxon>Panicodae</taxon>
        <taxon>Paniceae</taxon>
        <taxon>Anthephorinae</taxon>
        <taxon>Digitaria</taxon>
    </lineage>
</organism>
<dbReference type="EC" id="2.4.1.-" evidence="4"/>
<sequence>MAAPCDPPMDAAAGCPSRPLHVVICPWLGFGHLLPYLELAERLASRGHHVSFVSTPRNLARLPPRRHHTPVVPSTSSRFLSLHPPTTSPATSWSIYGRPSMALLCRLGSTSPPLAPATPPSSNKQPDWPLGRHRRPMSMAAAMIVAVACEATEVSELTGATVYEEMAAVGKRPVAMPWYEWESNSAFFAPLGASGLSIARRCSMALEKSTIAAIWSCHEWGARGIHDGGEPPWQATRPSRPPSTVPRRRDDATVRWLDAQPAKSVVYVALGSEVPLPVELVHELAHGLELSGTRFLWALRKPAGVPDDDVLPAGFRERTHSHGHVAMGWVPQVAILFHAAIGAFLTHCGRNSLIEGIMYGHPLIMLPIFGDQGPNARLMAGRKIGLLVPRNEDDGSFDRRGIEKAVQAVMVEEDSRKVFVANAMKMQEIVANKELHEGTSMNFGTSLHDFFNAFTTNLKITAIAQKLKSAEPEWYE</sequence>
<dbReference type="OrthoDB" id="598955at2759"/>
<dbReference type="PROSITE" id="PS00375">
    <property type="entry name" value="UDPGT"/>
    <property type="match status" value="1"/>
</dbReference>
<comment type="similarity">
    <text evidence="1 3">Belongs to the UDP-glycosyltransferase family.</text>
</comment>
<dbReference type="Pfam" id="PF00201">
    <property type="entry name" value="UDPGT"/>
    <property type="match status" value="1"/>
</dbReference>
<dbReference type="Gene3D" id="3.40.50.2000">
    <property type="entry name" value="Glycogen Phosphorylase B"/>
    <property type="match status" value="3"/>
</dbReference>
<evidence type="ECO:0000256" key="3">
    <source>
        <dbReference type="RuleBase" id="RU003718"/>
    </source>
</evidence>
<keyword evidence="2 3" id="KW-0808">Transferase</keyword>
<evidence type="ECO:0000256" key="5">
    <source>
        <dbReference type="SAM" id="MobiDB-lite"/>
    </source>
</evidence>
<evidence type="ECO:0000256" key="2">
    <source>
        <dbReference type="ARBA" id="ARBA00022679"/>
    </source>
</evidence>
<dbReference type="AlphaFoldDB" id="A0A835FNK3"/>
<gene>
    <name evidence="6" type="ORF">HU200_007952</name>
</gene>
<keyword evidence="7" id="KW-1185">Reference proteome</keyword>
<dbReference type="SUPFAM" id="SSF53756">
    <property type="entry name" value="UDP-Glycosyltransferase/glycogen phosphorylase"/>
    <property type="match status" value="1"/>
</dbReference>
<feature type="compositionally biased region" description="Polar residues" evidence="5">
    <location>
        <begin position="72"/>
        <end position="90"/>
    </location>
</feature>
<dbReference type="CDD" id="cd03784">
    <property type="entry name" value="GT1_Gtf-like"/>
    <property type="match status" value="1"/>
</dbReference>
<feature type="region of interest" description="Disordered" evidence="5">
    <location>
        <begin position="61"/>
        <end position="90"/>
    </location>
</feature>
<accession>A0A835FNK3</accession>
<dbReference type="InterPro" id="IPR035595">
    <property type="entry name" value="UDP_glycos_trans_CS"/>
</dbReference>
<dbReference type="InterPro" id="IPR002213">
    <property type="entry name" value="UDP_glucos_trans"/>
</dbReference>
<name>A0A835FNK3_9POAL</name>
<comment type="caution">
    <text evidence="6">The sequence shown here is derived from an EMBL/GenBank/DDBJ whole genome shotgun (WGS) entry which is preliminary data.</text>
</comment>
<dbReference type="PANTHER" id="PTHR48049:SF158">
    <property type="entry name" value="OS06G0216100 PROTEIN"/>
    <property type="match status" value="1"/>
</dbReference>
<feature type="region of interest" description="Disordered" evidence="5">
    <location>
        <begin position="112"/>
        <end position="132"/>
    </location>
</feature>
<evidence type="ECO:0000313" key="6">
    <source>
        <dbReference type="EMBL" id="KAF8765979.1"/>
    </source>
</evidence>
<dbReference type="EMBL" id="JACEFO010000523">
    <property type="protein sequence ID" value="KAF8765979.1"/>
    <property type="molecule type" value="Genomic_DNA"/>
</dbReference>
<evidence type="ECO:0000256" key="1">
    <source>
        <dbReference type="ARBA" id="ARBA00009995"/>
    </source>
</evidence>
<dbReference type="PANTHER" id="PTHR48049">
    <property type="entry name" value="GLYCOSYLTRANSFERASE"/>
    <property type="match status" value="1"/>
</dbReference>